<evidence type="ECO:0008006" key="3">
    <source>
        <dbReference type="Google" id="ProtNLM"/>
    </source>
</evidence>
<comment type="caution">
    <text evidence="1">The sequence shown here is derived from an EMBL/GenBank/DDBJ whole genome shotgun (WGS) entry which is preliminary data.</text>
</comment>
<gene>
    <name evidence="1" type="ORF">EZS28_040059</name>
</gene>
<proteinExistence type="predicted"/>
<dbReference type="EMBL" id="SNRW01021686">
    <property type="protein sequence ID" value="KAA6364414.1"/>
    <property type="molecule type" value="Genomic_DNA"/>
</dbReference>
<dbReference type="Proteomes" id="UP000324800">
    <property type="component" value="Unassembled WGS sequence"/>
</dbReference>
<sequence length="111" mass="12389">MPCIVLQQNSAPPLICLPGKKQLVNAYPPGLTKGTDIKVAVTPRSYFNTDTLEKYVNESFIPLMEQHREKMHLRNASAIMLCDNPVPHVVDEIQAKLAASNIRLLTVPPRK</sequence>
<reference evidence="1 2" key="1">
    <citation type="submission" date="2019-03" db="EMBL/GenBank/DDBJ databases">
        <title>Single cell metagenomics reveals metabolic interactions within the superorganism composed of flagellate Streblomastix strix and complex community of Bacteroidetes bacteria on its surface.</title>
        <authorList>
            <person name="Treitli S.C."/>
            <person name="Kolisko M."/>
            <person name="Husnik F."/>
            <person name="Keeling P."/>
            <person name="Hampl V."/>
        </authorList>
    </citation>
    <scope>NUCLEOTIDE SEQUENCE [LARGE SCALE GENOMIC DNA]</scope>
    <source>
        <strain evidence="1">ST1C</strain>
    </source>
</reference>
<evidence type="ECO:0000313" key="2">
    <source>
        <dbReference type="Proteomes" id="UP000324800"/>
    </source>
</evidence>
<name>A0A5J4U210_9EUKA</name>
<feature type="non-terminal residue" evidence="1">
    <location>
        <position position="111"/>
    </location>
</feature>
<organism evidence="1 2">
    <name type="scientific">Streblomastix strix</name>
    <dbReference type="NCBI Taxonomy" id="222440"/>
    <lineage>
        <taxon>Eukaryota</taxon>
        <taxon>Metamonada</taxon>
        <taxon>Preaxostyla</taxon>
        <taxon>Oxymonadida</taxon>
        <taxon>Streblomastigidae</taxon>
        <taxon>Streblomastix</taxon>
    </lineage>
</organism>
<protein>
    <recommendedName>
        <fullName evidence="3">DDE-1 domain-containing protein</fullName>
    </recommendedName>
</protein>
<evidence type="ECO:0000313" key="1">
    <source>
        <dbReference type="EMBL" id="KAA6364414.1"/>
    </source>
</evidence>
<dbReference type="AlphaFoldDB" id="A0A5J4U210"/>
<accession>A0A5J4U210</accession>